<dbReference type="EMBL" id="CP126116">
    <property type="protein sequence ID" value="WHZ57003.1"/>
    <property type="molecule type" value="Genomic_DNA"/>
</dbReference>
<dbReference type="Proteomes" id="UP001226091">
    <property type="component" value="Chromosome"/>
</dbReference>
<name>A0ACD4R960_9BACI</name>
<evidence type="ECO:0000313" key="1">
    <source>
        <dbReference type="EMBL" id="WHZ57003.1"/>
    </source>
</evidence>
<keyword evidence="2" id="KW-1185">Reference proteome</keyword>
<sequence>MDIISVPLLLGIILFLAGIFIIIFFVKNWAENKKKKNGIDPNEIVVKNQDEL</sequence>
<accession>A0ACD4R960</accession>
<proteinExistence type="predicted"/>
<reference evidence="2" key="1">
    <citation type="journal article" date="2025" name="Aquaculture">
        <title>Assessment of the bioflocculant production and safety properties of Metabacillus hrfriensis sp. nov. based on phenotypic and whole-genome sequencing analysis.</title>
        <authorList>
            <person name="Zhang R."/>
            <person name="Zhao Z."/>
            <person name="Luo L."/>
            <person name="Wang S."/>
            <person name="Guo K."/>
            <person name="Xu W."/>
        </authorList>
    </citation>
    <scope>NUCLEOTIDE SEQUENCE [LARGE SCALE GENOMIC DNA]</scope>
    <source>
        <strain evidence="2">CT-WN-B3</strain>
    </source>
</reference>
<organism evidence="1 2">
    <name type="scientific">Metabacillus hrfriensis</name>
    <dbReference type="NCBI Taxonomy" id="3048891"/>
    <lineage>
        <taxon>Bacteria</taxon>
        <taxon>Bacillati</taxon>
        <taxon>Bacillota</taxon>
        <taxon>Bacilli</taxon>
        <taxon>Bacillales</taxon>
        <taxon>Bacillaceae</taxon>
        <taxon>Metabacillus</taxon>
    </lineage>
</organism>
<protein>
    <submittedName>
        <fullName evidence="1">Uncharacterized protein</fullName>
    </submittedName>
</protein>
<evidence type="ECO:0000313" key="2">
    <source>
        <dbReference type="Proteomes" id="UP001226091"/>
    </source>
</evidence>
<gene>
    <name evidence="1" type="ORF">QLQ22_20430</name>
</gene>